<organism evidence="1 2">
    <name type="scientific">Reyranella soli</name>
    <dbReference type="NCBI Taxonomy" id="1230389"/>
    <lineage>
        <taxon>Bacteria</taxon>
        <taxon>Pseudomonadati</taxon>
        <taxon>Pseudomonadota</taxon>
        <taxon>Alphaproteobacteria</taxon>
        <taxon>Hyphomicrobiales</taxon>
        <taxon>Reyranellaceae</taxon>
        <taxon>Reyranella</taxon>
    </lineage>
</organism>
<proteinExistence type="predicted"/>
<evidence type="ECO:0000313" key="1">
    <source>
        <dbReference type="EMBL" id="GEP56736.1"/>
    </source>
</evidence>
<name>A0A512NCR4_9HYPH</name>
<protein>
    <submittedName>
        <fullName evidence="1">Uncharacterized protein</fullName>
    </submittedName>
</protein>
<reference evidence="1 2" key="1">
    <citation type="submission" date="2019-07" db="EMBL/GenBank/DDBJ databases">
        <title>Whole genome shotgun sequence of Reyranella soli NBRC 108950.</title>
        <authorList>
            <person name="Hosoyama A."/>
            <person name="Uohara A."/>
            <person name="Ohji S."/>
            <person name="Ichikawa N."/>
        </authorList>
    </citation>
    <scope>NUCLEOTIDE SEQUENCE [LARGE SCALE GENOMIC DNA]</scope>
    <source>
        <strain evidence="1 2">NBRC 108950</strain>
    </source>
</reference>
<dbReference type="RefSeq" id="WP_170303199.1">
    <property type="nucleotide sequence ID" value="NZ_BKAJ01000069.1"/>
</dbReference>
<gene>
    <name evidence="1" type="ORF">RSO01_39020</name>
</gene>
<comment type="caution">
    <text evidence="1">The sequence shown here is derived from an EMBL/GenBank/DDBJ whole genome shotgun (WGS) entry which is preliminary data.</text>
</comment>
<dbReference type="EMBL" id="BKAJ01000069">
    <property type="protein sequence ID" value="GEP56736.1"/>
    <property type="molecule type" value="Genomic_DNA"/>
</dbReference>
<dbReference type="Proteomes" id="UP000321058">
    <property type="component" value="Unassembled WGS sequence"/>
</dbReference>
<sequence>MGNVPTTLGNDRYVGTEQITSLSTVKSLTLPDNARAAVLIPEKSCSCSCGS</sequence>
<evidence type="ECO:0000313" key="2">
    <source>
        <dbReference type="Proteomes" id="UP000321058"/>
    </source>
</evidence>
<accession>A0A512NCR4</accession>
<keyword evidence="2" id="KW-1185">Reference proteome</keyword>
<dbReference type="AlphaFoldDB" id="A0A512NCR4"/>